<dbReference type="EMBL" id="JACXVP010000011">
    <property type="protein sequence ID" value="KAG5574680.1"/>
    <property type="molecule type" value="Genomic_DNA"/>
</dbReference>
<evidence type="ECO:0000313" key="1">
    <source>
        <dbReference type="EMBL" id="KAG5574680.1"/>
    </source>
</evidence>
<accession>A0A9J5WI70</accession>
<protein>
    <submittedName>
        <fullName evidence="1">Uncharacterized protein</fullName>
    </submittedName>
</protein>
<gene>
    <name evidence="1" type="ORF">H5410_054814</name>
</gene>
<name>A0A9J5WI70_SOLCO</name>
<reference evidence="1 2" key="1">
    <citation type="submission" date="2020-09" db="EMBL/GenBank/DDBJ databases">
        <title>De no assembly of potato wild relative species, Solanum commersonii.</title>
        <authorList>
            <person name="Cho K."/>
        </authorList>
    </citation>
    <scope>NUCLEOTIDE SEQUENCE [LARGE SCALE GENOMIC DNA]</scope>
    <source>
        <strain evidence="1">LZ3.2</strain>
        <tissue evidence="1">Leaf</tissue>
    </source>
</reference>
<comment type="caution">
    <text evidence="1">The sequence shown here is derived from an EMBL/GenBank/DDBJ whole genome shotgun (WGS) entry which is preliminary data.</text>
</comment>
<organism evidence="1 2">
    <name type="scientific">Solanum commersonii</name>
    <name type="common">Commerson's wild potato</name>
    <name type="synonym">Commerson's nightshade</name>
    <dbReference type="NCBI Taxonomy" id="4109"/>
    <lineage>
        <taxon>Eukaryota</taxon>
        <taxon>Viridiplantae</taxon>
        <taxon>Streptophyta</taxon>
        <taxon>Embryophyta</taxon>
        <taxon>Tracheophyta</taxon>
        <taxon>Spermatophyta</taxon>
        <taxon>Magnoliopsida</taxon>
        <taxon>eudicotyledons</taxon>
        <taxon>Gunneridae</taxon>
        <taxon>Pentapetalae</taxon>
        <taxon>asterids</taxon>
        <taxon>lamiids</taxon>
        <taxon>Solanales</taxon>
        <taxon>Solanaceae</taxon>
        <taxon>Solanoideae</taxon>
        <taxon>Solaneae</taxon>
        <taxon>Solanum</taxon>
    </lineage>
</organism>
<sequence length="84" mass="9528">MCGGKQTRVPPYLDFSLHKCNRVDTGQECNFPCFLSSNSRGCVSEEKWRKYSSPVHNWLDTVQDDIGGALIANEPLNWLHCKVV</sequence>
<evidence type="ECO:0000313" key="2">
    <source>
        <dbReference type="Proteomes" id="UP000824120"/>
    </source>
</evidence>
<keyword evidence="2" id="KW-1185">Reference proteome</keyword>
<dbReference type="AlphaFoldDB" id="A0A9J5WI70"/>
<dbReference type="Proteomes" id="UP000824120">
    <property type="component" value="Chromosome 11"/>
</dbReference>
<proteinExistence type="predicted"/>